<feature type="transmembrane region" description="Helical" evidence="1">
    <location>
        <begin position="145"/>
        <end position="167"/>
    </location>
</feature>
<feature type="transmembrane region" description="Helical" evidence="1">
    <location>
        <begin position="565"/>
        <end position="587"/>
    </location>
</feature>
<feature type="transmembrane region" description="Helical" evidence="1">
    <location>
        <begin position="324"/>
        <end position="342"/>
    </location>
</feature>
<feature type="transmembrane region" description="Helical" evidence="1">
    <location>
        <begin position="366"/>
        <end position="384"/>
    </location>
</feature>
<sequence length="1196" mass="133037">MFARIAAFEFRYLLKNPLLWMTAAVVFLMPFASLALGLGLEEDFLVFKNSPYEVISKYRLISCLFMFATTVFVSNIVLRDDETEFGPILRSTGITKFDYLFGRFFGALAVVALCLALVSVGIWLGSVMPWIDQATVGPNRIGDHLYAYFLIGLPNVVISASVFFAVATISRSMMGTYLGLVVFLGLYLTLLSLLGGSSETIPGFAIAEPFSARAFNDAIRYWTTPERNSMLPDFSGALLYNRLLWLGISAGFLATAYFGFDFATRRGSRRRRKQTKMARLAADDGKAAGISLPHLPSPQHGPRATLALLAVRTRFEMKQVLKSPAFILLMAWATITTLFVLITQRDPGGRPAHPVTVTMMADLRDIFQILPILVVVIYAGELVWRERDRRMHEIVDAAPHPNWAYVVPKMAAIAAVLFSMFVVSAIAAIATQLALGFPRIEAATYLLWYVLPMTWDALLVAALTVFIQTLTPHKFVGWGVMALYIGAKFTGYTFAHHLLDYASTPPTPYSDMDGISSFWQGPLVFRLYWGALAALLLVAAHLLWRRGTDTRLKSRLRLAPGRLKGGPRLVAGGALLTFAATGAFAYYNTNILNRYETPEASDAYSARYEKKYLKFAKIPQPSVADVKLDVALYPHQRLATVQGSYLLRNLTGQPISDVHVRVTDRGLVLKQAEIAGGRLAMNDAVFGYRIYRLDRPMAPGESRVMRFATERHHRGFANGTPNTRIVDNGTFLSNSQLLPLVGVRTQPMVQDAAVRREFGLPKLGRAPLEDESAAALPADEASWVNADIQLSTSADQTPVAPGRKVSDSVRGGRRIARFVSEAPIRNSFAVQSAHYAERHRQYRGIDLAVYYHPAHAWNVGHMLDTLQTALDYYQANFGPYQFSQARIVEFPSYQFNYAQAFAGTIPNAESLGFLADLRSPEALDYVSGNVAHEMAHQYWGHQITPAAVQGSLLLVESLAQYSAIMVVKHTQDEAHLRRLLRAQLDNYLSGRAWDQHGEVPLARLETQQYLMYNKGPLALYLLQQRLGEAAVNRALRSLLDRFRFKSAPYPRSVDLIGALRAQAKTPEQQALITDLFERITLYDLKVTGPTARRRADGKWEVTVPIQARKFYADAAGAEKEAPLSDAIEIGVFTADPGSGDFTKRDVVLLERRPLESGRQIVKFVVDRKPVYAGVDPYAYYIDRNVTDNVVEIATAK</sequence>
<dbReference type="InterPro" id="IPR027268">
    <property type="entry name" value="Peptidase_M4/M1_CTD_sf"/>
</dbReference>
<feature type="domain" description="Peptidase M1 membrane alanine aminopeptidase" evidence="2">
    <location>
        <begin position="863"/>
        <end position="1060"/>
    </location>
</feature>
<keyword evidence="4" id="KW-1185">Reference proteome</keyword>
<dbReference type="Pfam" id="PF01433">
    <property type="entry name" value="Peptidase_M1"/>
    <property type="match status" value="1"/>
</dbReference>
<keyword evidence="1" id="KW-0812">Transmembrane</keyword>
<dbReference type="KEGG" id="ssin:G7078_03660"/>
<organism evidence="3 4">
    <name type="scientific">Sphingomonas sinipercae</name>
    <dbReference type="NCBI Taxonomy" id="2714944"/>
    <lineage>
        <taxon>Bacteria</taxon>
        <taxon>Pseudomonadati</taxon>
        <taxon>Pseudomonadota</taxon>
        <taxon>Alphaproteobacteria</taxon>
        <taxon>Sphingomonadales</taxon>
        <taxon>Sphingomonadaceae</taxon>
        <taxon>Sphingomonas</taxon>
    </lineage>
</organism>
<feature type="transmembrane region" description="Helical" evidence="1">
    <location>
        <begin position="527"/>
        <end position="544"/>
    </location>
</feature>
<evidence type="ECO:0000313" key="4">
    <source>
        <dbReference type="Proteomes" id="UP000502502"/>
    </source>
</evidence>
<evidence type="ECO:0000313" key="3">
    <source>
        <dbReference type="EMBL" id="QIL01972.1"/>
    </source>
</evidence>
<dbReference type="Proteomes" id="UP000502502">
    <property type="component" value="Chromosome"/>
</dbReference>
<name>A0A6G7ZM21_9SPHN</name>
<dbReference type="GO" id="GO:0004177">
    <property type="term" value="F:aminopeptidase activity"/>
    <property type="evidence" value="ECO:0007669"/>
    <property type="project" value="UniProtKB-KW"/>
</dbReference>
<dbReference type="InterPro" id="IPR014782">
    <property type="entry name" value="Peptidase_M1_dom"/>
</dbReference>
<dbReference type="GO" id="GO:0008237">
    <property type="term" value="F:metallopeptidase activity"/>
    <property type="evidence" value="ECO:0007669"/>
    <property type="project" value="InterPro"/>
</dbReference>
<keyword evidence="3" id="KW-0378">Hydrolase</keyword>
<keyword evidence="1" id="KW-0472">Membrane</keyword>
<feature type="transmembrane region" description="Helical" evidence="1">
    <location>
        <begin position="58"/>
        <end position="78"/>
    </location>
</feature>
<evidence type="ECO:0000256" key="1">
    <source>
        <dbReference type="SAM" id="Phobius"/>
    </source>
</evidence>
<evidence type="ECO:0000259" key="2">
    <source>
        <dbReference type="Pfam" id="PF01433"/>
    </source>
</evidence>
<feature type="transmembrane region" description="Helical" evidence="1">
    <location>
        <begin position="174"/>
        <end position="194"/>
    </location>
</feature>
<keyword evidence="3" id="KW-0031">Aminopeptidase</keyword>
<dbReference type="SUPFAM" id="SSF55486">
    <property type="entry name" value="Metalloproteases ('zincins'), catalytic domain"/>
    <property type="match status" value="1"/>
</dbReference>
<feature type="transmembrane region" description="Helical" evidence="1">
    <location>
        <begin position="446"/>
        <end position="468"/>
    </location>
</feature>
<feature type="transmembrane region" description="Helical" evidence="1">
    <location>
        <begin position="411"/>
        <end position="434"/>
    </location>
</feature>
<feature type="transmembrane region" description="Helical" evidence="1">
    <location>
        <begin position="475"/>
        <end position="495"/>
    </location>
</feature>
<keyword evidence="1" id="KW-1133">Transmembrane helix</keyword>
<dbReference type="GO" id="GO:0008270">
    <property type="term" value="F:zinc ion binding"/>
    <property type="evidence" value="ECO:0007669"/>
    <property type="project" value="InterPro"/>
</dbReference>
<dbReference type="RefSeq" id="WP_166093104.1">
    <property type="nucleotide sequence ID" value="NZ_CP049871.1"/>
</dbReference>
<keyword evidence="3" id="KW-0645">Protease</keyword>
<gene>
    <name evidence="3" type="ORF">G7078_03660</name>
</gene>
<accession>A0A6G7ZM21</accession>
<feature type="transmembrane region" description="Helical" evidence="1">
    <location>
        <begin position="243"/>
        <end position="263"/>
    </location>
</feature>
<dbReference type="AlphaFoldDB" id="A0A6G7ZM21"/>
<protein>
    <submittedName>
        <fullName evidence="3">Aminopeptidase</fullName>
    </submittedName>
</protein>
<dbReference type="EMBL" id="CP049871">
    <property type="protein sequence ID" value="QIL01972.1"/>
    <property type="molecule type" value="Genomic_DNA"/>
</dbReference>
<feature type="transmembrane region" description="Helical" evidence="1">
    <location>
        <begin position="18"/>
        <end position="38"/>
    </location>
</feature>
<feature type="transmembrane region" description="Helical" evidence="1">
    <location>
        <begin position="99"/>
        <end position="125"/>
    </location>
</feature>
<reference evidence="3 4" key="1">
    <citation type="submission" date="2020-03" db="EMBL/GenBank/DDBJ databases">
        <title>Sphingomonas sp. nov., isolated from fish.</title>
        <authorList>
            <person name="Hyun D.-W."/>
            <person name="Bae J.-W."/>
        </authorList>
    </citation>
    <scope>NUCLEOTIDE SEQUENCE [LARGE SCALE GENOMIC DNA]</scope>
    <source>
        <strain evidence="3 4">HDW15C</strain>
    </source>
</reference>
<proteinExistence type="predicted"/>
<dbReference type="Gene3D" id="1.10.390.10">
    <property type="entry name" value="Neutral Protease Domain 2"/>
    <property type="match status" value="1"/>
</dbReference>